<dbReference type="PROSITE" id="PS50088">
    <property type="entry name" value="ANK_REPEAT"/>
    <property type="match status" value="1"/>
</dbReference>
<name>A0A9P6XH10_RHIOR</name>
<gene>
    <name evidence="5" type="ORF">G6F64_001998</name>
</gene>
<dbReference type="InterPro" id="IPR050776">
    <property type="entry name" value="Ank_Repeat/CDKN_Inhibitor"/>
</dbReference>
<dbReference type="InterPro" id="IPR002110">
    <property type="entry name" value="Ankyrin_rpt"/>
</dbReference>
<evidence type="ECO:0000256" key="1">
    <source>
        <dbReference type="ARBA" id="ARBA00022737"/>
    </source>
</evidence>
<dbReference type="PANTHER" id="PTHR24201">
    <property type="entry name" value="ANK_REP_REGION DOMAIN-CONTAINING PROTEIN"/>
    <property type="match status" value="1"/>
</dbReference>
<dbReference type="OrthoDB" id="341259at2759"/>
<evidence type="ECO:0000256" key="4">
    <source>
        <dbReference type="SAM" id="MobiDB-lite"/>
    </source>
</evidence>
<protein>
    <submittedName>
        <fullName evidence="5">Uncharacterized protein</fullName>
    </submittedName>
</protein>
<dbReference type="EMBL" id="JAANQT010000166">
    <property type="protein sequence ID" value="KAG1313749.1"/>
    <property type="molecule type" value="Genomic_DNA"/>
</dbReference>
<accession>A0A9P6XH10</accession>
<comment type="caution">
    <text evidence="5">The sequence shown here is derived from an EMBL/GenBank/DDBJ whole genome shotgun (WGS) entry which is preliminary data.</text>
</comment>
<keyword evidence="6" id="KW-1185">Reference proteome</keyword>
<dbReference type="PROSITE" id="PS50297">
    <property type="entry name" value="ANK_REP_REGION"/>
    <property type="match status" value="1"/>
</dbReference>
<evidence type="ECO:0000313" key="6">
    <source>
        <dbReference type="Proteomes" id="UP000716291"/>
    </source>
</evidence>
<proteinExistence type="predicted"/>
<evidence type="ECO:0000256" key="3">
    <source>
        <dbReference type="PROSITE-ProRule" id="PRU00023"/>
    </source>
</evidence>
<dbReference type="SMART" id="SM00248">
    <property type="entry name" value="ANK"/>
    <property type="match status" value="5"/>
</dbReference>
<dbReference type="Proteomes" id="UP000716291">
    <property type="component" value="Unassembled WGS sequence"/>
</dbReference>
<evidence type="ECO:0000256" key="2">
    <source>
        <dbReference type="ARBA" id="ARBA00023043"/>
    </source>
</evidence>
<dbReference type="SUPFAM" id="SSF48403">
    <property type="entry name" value="Ankyrin repeat"/>
    <property type="match status" value="2"/>
</dbReference>
<keyword evidence="1" id="KW-0677">Repeat</keyword>
<keyword evidence="2 3" id="KW-0040">ANK repeat</keyword>
<feature type="repeat" description="ANK" evidence="3">
    <location>
        <begin position="141"/>
        <end position="173"/>
    </location>
</feature>
<organism evidence="5 6">
    <name type="scientific">Rhizopus oryzae</name>
    <name type="common">Mucormycosis agent</name>
    <name type="synonym">Rhizopus arrhizus var. delemar</name>
    <dbReference type="NCBI Taxonomy" id="64495"/>
    <lineage>
        <taxon>Eukaryota</taxon>
        <taxon>Fungi</taxon>
        <taxon>Fungi incertae sedis</taxon>
        <taxon>Mucoromycota</taxon>
        <taxon>Mucoromycotina</taxon>
        <taxon>Mucoromycetes</taxon>
        <taxon>Mucorales</taxon>
        <taxon>Mucorineae</taxon>
        <taxon>Rhizopodaceae</taxon>
        <taxon>Rhizopus</taxon>
    </lineage>
</organism>
<reference evidence="5" key="1">
    <citation type="journal article" date="2020" name="Microb. Genom.">
        <title>Genetic diversity of clinical and environmental Mucorales isolates obtained from an investigation of mucormycosis cases among solid organ transplant recipients.</title>
        <authorList>
            <person name="Nguyen M.H."/>
            <person name="Kaul D."/>
            <person name="Muto C."/>
            <person name="Cheng S.J."/>
            <person name="Richter R.A."/>
            <person name="Bruno V.M."/>
            <person name="Liu G."/>
            <person name="Beyhan S."/>
            <person name="Sundermann A.J."/>
            <person name="Mounaud S."/>
            <person name="Pasculle A.W."/>
            <person name="Nierman W.C."/>
            <person name="Driscoll E."/>
            <person name="Cumbie R."/>
            <person name="Clancy C.J."/>
            <person name="Dupont C.L."/>
        </authorList>
    </citation>
    <scope>NUCLEOTIDE SEQUENCE</scope>
    <source>
        <strain evidence="5">GL11</strain>
    </source>
</reference>
<sequence length="371" mass="41765">MHPIDTTNTKKSILPSPPSSPIKCNNSSKRKRALSLSFIQNSSVEPIKKCKFNYLEPYLATSSSPNQRDHQYNRSLLNWACIARSVEKVKELMSNVHLDINMKSGPSQTTALHEAAFIGFEQGIHLLLQHSEIDLNITDQLGQTALHYAVQRNQVSSLRALLAAGARLDLSCTHGRLPIHTAAMYGFEKCIELLLSYRQCHSNNPSELDILWAKERLNNQSVVECAVVRGYDRHLQRLLDVDTTLEHKRRKELVELAVHWNRQDCLQSLIRRGCPLTDNCLLVAVQQRKIDLVRILSAAGANPCLDNGQNPSFLYTANHGFLEMIPFVFTLSTSKDCIQQALFLASSIGMHEKLRIAISHTLQTLLSKKPL</sequence>
<feature type="region of interest" description="Disordered" evidence="4">
    <location>
        <begin position="1"/>
        <end position="26"/>
    </location>
</feature>
<dbReference type="Gene3D" id="1.25.40.20">
    <property type="entry name" value="Ankyrin repeat-containing domain"/>
    <property type="match status" value="2"/>
</dbReference>
<dbReference type="InterPro" id="IPR036770">
    <property type="entry name" value="Ankyrin_rpt-contain_sf"/>
</dbReference>
<dbReference type="AlphaFoldDB" id="A0A9P6XH10"/>
<evidence type="ECO:0000313" key="5">
    <source>
        <dbReference type="EMBL" id="KAG1313749.1"/>
    </source>
</evidence>
<dbReference type="Pfam" id="PF12796">
    <property type="entry name" value="Ank_2"/>
    <property type="match status" value="1"/>
</dbReference>